<protein>
    <submittedName>
        <fullName evidence="1">Uncharacterized protein</fullName>
    </submittedName>
</protein>
<accession>A0A4C1UKG1</accession>
<dbReference type="Proteomes" id="UP000299102">
    <property type="component" value="Unassembled WGS sequence"/>
</dbReference>
<comment type="caution">
    <text evidence="1">The sequence shown here is derived from an EMBL/GenBank/DDBJ whole genome shotgun (WGS) entry which is preliminary data.</text>
</comment>
<reference evidence="1 2" key="1">
    <citation type="journal article" date="2019" name="Commun. Biol.">
        <title>The bagworm genome reveals a unique fibroin gene that provides high tensile strength.</title>
        <authorList>
            <person name="Kono N."/>
            <person name="Nakamura H."/>
            <person name="Ohtoshi R."/>
            <person name="Tomita M."/>
            <person name="Numata K."/>
            <person name="Arakawa K."/>
        </authorList>
    </citation>
    <scope>NUCLEOTIDE SEQUENCE [LARGE SCALE GENOMIC DNA]</scope>
</reference>
<keyword evidence="2" id="KW-1185">Reference proteome</keyword>
<sequence>MRLDKSGTLGVYPMHQVYISGCPVLNDGVRNIVEEKLNRENRHARIGEGSQRPRGHFLAIRQRRIEPVGVDLVQPRELDQAARIIYRLIRRKKAPFTE</sequence>
<gene>
    <name evidence="1" type="ORF">EVAR_95724_1</name>
</gene>
<evidence type="ECO:0000313" key="2">
    <source>
        <dbReference type="Proteomes" id="UP000299102"/>
    </source>
</evidence>
<organism evidence="1 2">
    <name type="scientific">Eumeta variegata</name>
    <name type="common">Bagworm moth</name>
    <name type="synonym">Eumeta japonica</name>
    <dbReference type="NCBI Taxonomy" id="151549"/>
    <lineage>
        <taxon>Eukaryota</taxon>
        <taxon>Metazoa</taxon>
        <taxon>Ecdysozoa</taxon>
        <taxon>Arthropoda</taxon>
        <taxon>Hexapoda</taxon>
        <taxon>Insecta</taxon>
        <taxon>Pterygota</taxon>
        <taxon>Neoptera</taxon>
        <taxon>Endopterygota</taxon>
        <taxon>Lepidoptera</taxon>
        <taxon>Glossata</taxon>
        <taxon>Ditrysia</taxon>
        <taxon>Tineoidea</taxon>
        <taxon>Psychidae</taxon>
        <taxon>Oiketicinae</taxon>
        <taxon>Eumeta</taxon>
    </lineage>
</organism>
<name>A0A4C1UKG1_EUMVA</name>
<evidence type="ECO:0000313" key="1">
    <source>
        <dbReference type="EMBL" id="GBP26938.1"/>
    </source>
</evidence>
<dbReference type="AlphaFoldDB" id="A0A4C1UKG1"/>
<proteinExistence type="predicted"/>
<dbReference type="EMBL" id="BGZK01000187">
    <property type="protein sequence ID" value="GBP26938.1"/>
    <property type="molecule type" value="Genomic_DNA"/>
</dbReference>